<gene>
    <name evidence="1" type="ORF">PAGA_a0968</name>
</gene>
<keyword evidence="2" id="KW-1185">Reference proteome</keyword>
<evidence type="ECO:0000313" key="2">
    <source>
        <dbReference type="Proteomes" id="UP000217277"/>
    </source>
</evidence>
<reference evidence="1" key="1">
    <citation type="submission" date="2015-03" db="EMBL/GenBank/DDBJ databases">
        <authorList>
            <person name="Xie B.-B."/>
            <person name="Rong J.-C."/>
            <person name="Qin Q.-L."/>
            <person name="Zhang Y.-Z."/>
        </authorList>
    </citation>
    <scope>NUCLEOTIDE SEQUENCE</scope>
    <source>
        <strain evidence="1">DSM 14585</strain>
    </source>
</reference>
<proteinExistence type="predicted"/>
<dbReference type="EMBL" id="CP011011">
    <property type="protein sequence ID" value="ATC81449.1"/>
    <property type="molecule type" value="Genomic_DNA"/>
</dbReference>
<name>A0ACA8DU02_9GAMM</name>
<dbReference type="Proteomes" id="UP000217277">
    <property type="component" value="Chromosome I"/>
</dbReference>
<accession>A0ACA8DU02</accession>
<organism evidence="1 2">
    <name type="scientific">Pseudoalteromonas agarivorans DSM 14585</name>
    <dbReference type="NCBI Taxonomy" id="1312369"/>
    <lineage>
        <taxon>Bacteria</taxon>
        <taxon>Pseudomonadati</taxon>
        <taxon>Pseudomonadota</taxon>
        <taxon>Gammaproteobacteria</taxon>
        <taxon>Alteromonadales</taxon>
        <taxon>Pseudoalteromonadaceae</taxon>
        <taxon>Pseudoalteromonas</taxon>
    </lineage>
</organism>
<evidence type="ECO:0000313" key="1">
    <source>
        <dbReference type="EMBL" id="ATC81449.1"/>
    </source>
</evidence>
<sequence>MRLRNWQKKCIKIALAKYKSTIKHFLTLATPGAGKTVMASVLAKRLYDEKLVDIILCFSPSSVVSADFADELALKFNARFDGSIGALGDSYTYQALSTLNENVWQLFEQYRVFVIFDEIHHCAGSSIEDANSWGSSILNLIKEKAAFTLSLTGTPWRSDSLPIALSNYCNESGQINCDYVYGLKEAISDKVCRVPQIIALDNNKITLTNSEETSTFTNFFELLKAKVISYSELVTNELVIENLLLRATAKLKEIRSINPKAGGLIVASSISHAHVINRIMRSKFYSSAIIVTSSENEPDKIIKRFRQSDNEWLISVGMVSEGTNIPRLQVCCNFTNYRTELYFRQILGRILRMTDSGNQDAFMFMPAEPNLIDFALRVAEDVPGELGKVKIFDIEIENEKSIVLEPLDSSPKVLAEEGDLFNINLDRLINNEKTAETNLKNNSKTPLAKVANNLILNGDFNHRPIKPEGLDELLLFDISDEAHAKLEKLNRIMI</sequence>
<protein>
    <submittedName>
        <fullName evidence="1">Uncharacterized protein</fullName>
    </submittedName>
</protein>